<reference evidence="4" key="2">
    <citation type="submission" date="2020-11" db="EMBL/GenBank/DDBJ databases">
        <authorList>
            <person name="McCartney M.A."/>
            <person name="Auch B."/>
            <person name="Kono T."/>
            <person name="Mallez S."/>
            <person name="Becker A."/>
            <person name="Gohl D.M."/>
            <person name="Silverstein K.A.T."/>
            <person name="Koren S."/>
            <person name="Bechman K.B."/>
            <person name="Herman A."/>
            <person name="Abrahante J.E."/>
            <person name="Garbe J."/>
        </authorList>
    </citation>
    <scope>NUCLEOTIDE SEQUENCE</scope>
    <source>
        <strain evidence="4">Duluth1</strain>
        <tissue evidence="4">Whole animal</tissue>
    </source>
</reference>
<dbReference type="GO" id="GO:0030431">
    <property type="term" value="P:sleep"/>
    <property type="evidence" value="ECO:0007669"/>
    <property type="project" value="InterPro"/>
</dbReference>
<dbReference type="InterPro" id="IPR045860">
    <property type="entry name" value="Snake_toxin-like_sf"/>
</dbReference>
<protein>
    <recommendedName>
        <fullName evidence="6">Protein quiver</fullName>
    </recommendedName>
</protein>
<dbReference type="InterPro" id="IPR031424">
    <property type="entry name" value="QVR-like"/>
</dbReference>
<keyword evidence="2" id="KW-0325">Glycoprotein</keyword>
<feature type="chain" id="PRO_5038388425" description="Protein quiver" evidence="3">
    <location>
        <begin position="25"/>
        <end position="138"/>
    </location>
</feature>
<organism evidence="4 5">
    <name type="scientific">Dreissena polymorpha</name>
    <name type="common">Zebra mussel</name>
    <name type="synonym">Mytilus polymorpha</name>
    <dbReference type="NCBI Taxonomy" id="45954"/>
    <lineage>
        <taxon>Eukaryota</taxon>
        <taxon>Metazoa</taxon>
        <taxon>Spiralia</taxon>
        <taxon>Lophotrochozoa</taxon>
        <taxon>Mollusca</taxon>
        <taxon>Bivalvia</taxon>
        <taxon>Autobranchia</taxon>
        <taxon>Heteroconchia</taxon>
        <taxon>Euheterodonta</taxon>
        <taxon>Imparidentia</taxon>
        <taxon>Neoheterodontei</taxon>
        <taxon>Myida</taxon>
        <taxon>Dreissenoidea</taxon>
        <taxon>Dreissenidae</taxon>
        <taxon>Dreissena</taxon>
    </lineage>
</organism>
<dbReference type="OrthoDB" id="6050539at2759"/>
<reference evidence="4" key="1">
    <citation type="journal article" date="2019" name="bioRxiv">
        <title>The Genome of the Zebra Mussel, Dreissena polymorpha: A Resource for Invasive Species Research.</title>
        <authorList>
            <person name="McCartney M.A."/>
            <person name="Auch B."/>
            <person name="Kono T."/>
            <person name="Mallez S."/>
            <person name="Zhang Y."/>
            <person name="Obille A."/>
            <person name="Becker A."/>
            <person name="Abrahante J.E."/>
            <person name="Garbe J."/>
            <person name="Badalamenti J.P."/>
            <person name="Herman A."/>
            <person name="Mangelson H."/>
            <person name="Liachko I."/>
            <person name="Sullivan S."/>
            <person name="Sone E.D."/>
            <person name="Koren S."/>
            <person name="Silverstein K.A.T."/>
            <person name="Beckman K.B."/>
            <person name="Gohl D.M."/>
        </authorList>
    </citation>
    <scope>NUCLEOTIDE SEQUENCE</scope>
    <source>
        <strain evidence="4">Duluth1</strain>
        <tissue evidence="4">Whole animal</tissue>
    </source>
</reference>
<evidence type="ECO:0000313" key="4">
    <source>
        <dbReference type="EMBL" id="KAH3719523.1"/>
    </source>
</evidence>
<evidence type="ECO:0000256" key="3">
    <source>
        <dbReference type="SAM" id="SignalP"/>
    </source>
</evidence>
<evidence type="ECO:0000256" key="2">
    <source>
        <dbReference type="ARBA" id="ARBA00023180"/>
    </source>
</evidence>
<evidence type="ECO:0008006" key="6">
    <source>
        <dbReference type="Google" id="ProtNLM"/>
    </source>
</evidence>
<evidence type="ECO:0000256" key="1">
    <source>
        <dbReference type="ARBA" id="ARBA00022729"/>
    </source>
</evidence>
<dbReference type="Proteomes" id="UP000828390">
    <property type="component" value="Unassembled WGS sequence"/>
</dbReference>
<dbReference type="GO" id="GO:0032222">
    <property type="term" value="P:regulation of synaptic transmission, cholinergic"/>
    <property type="evidence" value="ECO:0007669"/>
    <property type="project" value="InterPro"/>
</dbReference>
<proteinExistence type="predicted"/>
<sequence length="138" mass="15339">MFAVVSIRCLAVLAMFVLIQEGCALKCYTCISWNNTDCGQTFNLQGANAKAALTECQGSNAACRKVVIRDTHKHFEITTRDCYVMRFNVTMEKLKCTDLMISGESCYCNTDGCNSQTANVASLAVVFTSLIMFFDFNY</sequence>
<accession>A0A9D4HJB1</accession>
<dbReference type="InterPro" id="IPR050975">
    <property type="entry name" value="Sleep_regulator"/>
</dbReference>
<name>A0A9D4HJB1_DREPO</name>
<dbReference type="PANTHER" id="PTHR33562">
    <property type="entry name" value="ATILLA, ISOFORM B-RELATED-RELATED"/>
    <property type="match status" value="1"/>
</dbReference>
<dbReference type="EMBL" id="JAIWYP010000013">
    <property type="protein sequence ID" value="KAH3719523.1"/>
    <property type="molecule type" value="Genomic_DNA"/>
</dbReference>
<comment type="caution">
    <text evidence="4">The sequence shown here is derived from an EMBL/GenBank/DDBJ whole genome shotgun (WGS) entry which is preliminary data.</text>
</comment>
<gene>
    <name evidence="4" type="ORF">DPMN_062360</name>
</gene>
<keyword evidence="1 3" id="KW-0732">Signal</keyword>
<feature type="signal peptide" evidence="3">
    <location>
        <begin position="1"/>
        <end position="24"/>
    </location>
</feature>
<keyword evidence="5" id="KW-1185">Reference proteome</keyword>
<dbReference type="AlphaFoldDB" id="A0A9D4HJB1"/>
<evidence type="ECO:0000313" key="5">
    <source>
        <dbReference type="Proteomes" id="UP000828390"/>
    </source>
</evidence>
<dbReference type="SUPFAM" id="SSF57302">
    <property type="entry name" value="Snake toxin-like"/>
    <property type="match status" value="1"/>
</dbReference>
<dbReference type="Pfam" id="PF17064">
    <property type="entry name" value="QVR"/>
    <property type="match status" value="1"/>
</dbReference>